<dbReference type="PANTHER" id="PTHR10381:SF70">
    <property type="entry name" value="ATP-DEPENDENT CLP PROTEASE PROTEOLYTIC SUBUNIT"/>
    <property type="match status" value="1"/>
</dbReference>
<dbReference type="InterPro" id="IPR029045">
    <property type="entry name" value="ClpP/crotonase-like_dom_sf"/>
</dbReference>
<dbReference type="EMBL" id="WBUI01000002">
    <property type="protein sequence ID" value="KAB2934691.1"/>
    <property type="molecule type" value="Genomic_DNA"/>
</dbReference>
<sequence>MSYYPTIYEQTSRGERPYDVYSRLLRDRIVFIGHPINDEYANSIIAQLLFLEAEDPQNDIYIYINSPGGYISSGLAVYDTMQYIRPDIRTICIGQASNICSLLLTAGTKGKRSALPNARIAMHQPLGGVTGQSRDIELQAQELINIKDRLNNIYAHHTGRPLEQIERDTDRMFHMSAEDAKNYGLIDTVFEFNRKREPAVG</sequence>
<feature type="active site" evidence="7">
    <location>
        <position position="123"/>
    </location>
</feature>
<dbReference type="Gene3D" id="3.90.226.10">
    <property type="entry name" value="2-enoyl-CoA Hydratase, Chain A, domain 1"/>
    <property type="match status" value="1"/>
</dbReference>
<dbReference type="NCBIfam" id="NF009205">
    <property type="entry name" value="PRK12553.1"/>
    <property type="match status" value="1"/>
</dbReference>
<dbReference type="RefSeq" id="WP_002771841.1">
    <property type="nucleotide sequence ID" value="NZ_JQDG01000038.1"/>
</dbReference>
<evidence type="ECO:0000313" key="10">
    <source>
        <dbReference type="Proteomes" id="UP000460298"/>
    </source>
</evidence>
<comment type="caution">
    <text evidence="9">The sequence shown here is derived from an EMBL/GenBank/DDBJ whole genome shotgun (WGS) entry which is preliminary data.</text>
</comment>
<dbReference type="Proteomes" id="UP000460298">
    <property type="component" value="Unassembled WGS sequence"/>
</dbReference>
<dbReference type="OrthoDB" id="9802800at2"/>
<dbReference type="Pfam" id="PF00574">
    <property type="entry name" value="CLP_protease"/>
    <property type="match status" value="1"/>
</dbReference>
<evidence type="ECO:0000256" key="7">
    <source>
        <dbReference type="HAMAP-Rule" id="MF_00444"/>
    </source>
</evidence>
<comment type="subcellular location">
    <subcellularLocation>
        <location evidence="7">Cytoplasm</location>
    </subcellularLocation>
</comment>
<dbReference type="GO" id="GO:0004252">
    <property type="term" value="F:serine-type endopeptidase activity"/>
    <property type="evidence" value="ECO:0007669"/>
    <property type="project" value="UniProtKB-UniRule"/>
</dbReference>
<protein>
    <recommendedName>
        <fullName evidence="7 8">ATP-dependent Clp protease proteolytic subunit</fullName>
        <ecNumber evidence="7">3.4.21.92</ecNumber>
    </recommendedName>
    <alternativeName>
        <fullName evidence="7">Endopeptidase Clp</fullName>
    </alternativeName>
</protein>
<evidence type="ECO:0000256" key="5">
    <source>
        <dbReference type="ARBA" id="ARBA00022825"/>
    </source>
</evidence>
<gene>
    <name evidence="7" type="primary">clpP</name>
    <name evidence="9" type="ORF">F9K24_02620</name>
</gene>
<evidence type="ECO:0000313" key="9">
    <source>
        <dbReference type="EMBL" id="KAB2934691.1"/>
    </source>
</evidence>
<dbReference type="GO" id="GO:0051117">
    <property type="term" value="F:ATPase binding"/>
    <property type="evidence" value="ECO:0007669"/>
    <property type="project" value="TreeGrafter"/>
</dbReference>
<accession>A0A833LZU6</accession>
<dbReference type="AlphaFoldDB" id="A0A833LZU6"/>
<dbReference type="PRINTS" id="PR00127">
    <property type="entry name" value="CLPPROTEASEP"/>
</dbReference>
<keyword evidence="3 7" id="KW-0645">Protease</keyword>
<evidence type="ECO:0000256" key="2">
    <source>
        <dbReference type="ARBA" id="ARBA00022490"/>
    </source>
</evidence>
<reference evidence="9 10" key="1">
    <citation type="submission" date="2019-10" db="EMBL/GenBank/DDBJ databases">
        <title>Extracellular Electron Transfer in a Candidatus Methanoperedens spp. Enrichment Culture.</title>
        <authorList>
            <person name="Berger S."/>
            <person name="Rangel Shaw D."/>
            <person name="Berben T."/>
            <person name="In 'T Zandt M."/>
            <person name="Frank J."/>
            <person name="Reimann J."/>
            <person name="Jetten M.S.M."/>
            <person name="Welte C.U."/>
        </authorList>
    </citation>
    <scope>NUCLEOTIDE SEQUENCE [LARGE SCALE GENOMIC DNA]</scope>
    <source>
        <strain evidence="9">SB12</strain>
    </source>
</reference>
<dbReference type="InterPro" id="IPR023562">
    <property type="entry name" value="ClpP/TepA"/>
</dbReference>
<comment type="subunit">
    <text evidence="7">Fourteen ClpP subunits assemble into 2 heptameric rings which stack back to back to give a disk-like structure with a central cavity, resembling the structure of eukaryotic proteasomes.</text>
</comment>
<evidence type="ECO:0000256" key="3">
    <source>
        <dbReference type="ARBA" id="ARBA00022670"/>
    </source>
</evidence>
<dbReference type="GO" id="GO:0006515">
    <property type="term" value="P:protein quality control for misfolded or incompletely synthesized proteins"/>
    <property type="evidence" value="ECO:0007669"/>
    <property type="project" value="TreeGrafter"/>
</dbReference>
<comment type="function">
    <text evidence="7">Cleaves peptides in various proteins in a process that requires ATP hydrolysis. Has a chymotrypsin-like activity. Plays a major role in the degradation of misfolded proteins.</text>
</comment>
<evidence type="ECO:0000256" key="4">
    <source>
        <dbReference type="ARBA" id="ARBA00022801"/>
    </source>
</evidence>
<evidence type="ECO:0000256" key="8">
    <source>
        <dbReference type="RuleBase" id="RU003567"/>
    </source>
</evidence>
<dbReference type="PANTHER" id="PTHR10381">
    <property type="entry name" value="ATP-DEPENDENT CLP PROTEASE PROTEOLYTIC SUBUNIT"/>
    <property type="match status" value="1"/>
</dbReference>
<keyword evidence="4 7" id="KW-0378">Hydrolase</keyword>
<evidence type="ECO:0000256" key="6">
    <source>
        <dbReference type="ARBA" id="ARBA00034021"/>
    </source>
</evidence>
<name>A0A833LZU6_9LEPT</name>
<comment type="catalytic activity">
    <reaction evidence="6 7">
        <text>Hydrolysis of proteins to small peptides in the presence of ATP and magnesium. alpha-casein is the usual test substrate. In the absence of ATP, only oligopeptides shorter than five residues are hydrolyzed (such as succinyl-Leu-Tyr-|-NHMec, and Leu-Tyr-Leu-|-Tyr-Trp, in which cleavage of the -Tyr-|-Leu- and -Tyr-|-Trp bonds also occurs).</text>
        <dbReference type="EC" id="3.4.21.92"/>
    </reaction>
</comment>
<dbReference type="InterPro" id="IPR001907">
    <property type="entry name" value="ClpP"/>
</dbReference>
<dbReference type="GO" id="GO:0005737">
    <property type="term" value="C:cytoplasm"/>
    <property type="evidence" value="ECO:0007669"/>
    <property type="project" value="UniProtKB-SubCell"/>
</dbReference>
<comment type="similarity">
    <text evidence="1 7 8">Belongs to the peptidase S14 family.</text>
</comment>
<dbReference type="EC" id="3.4.21.92" evidence="7"/>
<dbReference type="NCBIfam" id="NF001368">
    <property type="entry name" value="PRK00277.1"/>
    <property type="match status" value="1"/>
</dbReference>
<dbReference type="GO" id="GO:0004176">
    <property type="term" value="F:ATP-dependent peptidase activity"/>
    <property type="evidence" value="ECO:0007669"/>
    <property type="project" value="InterPro"/>
</dbReference>
<dbReference type="FunFam" id="3.90.226.10:FF:000001">
    <property type="entry name" value="ATP-dependent Clp protease proteolytic subunit"/>
    <property type="match status" value="1"/>
</dbReference>
<evidence type="ECO:0000256" key="1">
    <source>
        <dbReference type="ARBA" id="ARBA00007039"/>
    </source>
</evidence>
<organism evidence="9 10">
    <name type="scientific">Leptonema illini</name>
    <dbReference type="NCBI Taxonomy" id="183"/>
    <lineage>
        <taxon>Bacteria</taxon>
        <taxon>Pseudomonadati</taxon>
        <taxon>Spirochaetota</taxon>
        <taxon>Spirochaetia</taxon>
        <taxon>Leptospirales</taxon>
        <taxon>Leptospiraceae</taxon>
        <taxon>Leptonema</taxon>
    </lineage>
</organism>
<dbReference type="SUPFAM" id="SSF52096">
    <property type="entry name" value="ClpP/crotonase"/>
    <property type="match status" value="1"/>
</dbReference>
<keyword evidence="5 7" id="KW-0720">Serine protease</keyword>
<dbReference type="HAMAP" id="MF_00444">
    <property type="entry name" value="ClpP"/>
    <property type="match status" value="1"/>
</dbReference>
<proteinExistence type="inferred from homology"/>
<dbReference type="GO" id="GO:0009368">
    <property type="term" value="C:endopeptidase Clp complex"/>
    <property type="evidence" value="ECO:0007669"/>
    <property type="project" value="TreeGrafter"/>
</dbReference>
<dbReference type="CDD" id="cd07017">
    <property type="entry name" value="S14_ClpP_2"/>
    <property type="match status" value="1"/>
</dbReference>
<keyword evidence="2 7" id="KW-0963">Cytoplasm</keyword>
<comment type="caution">
    <text evidence="7">Lacks conserved residue(s) required for the propagation of feature annotation.</text>
</comment>